<dbReference type="InterPro" id="IPR036388">
    <property type="entry name" value="WH-like_DNA-bd_sf"/>
</dbReference>
<dbReference type="GO" id="GO:0000156">
    <property type="term" value="F:phosphorelay response regulator activity"/>
    <property type="evidence" value="ECO:0007669"/>
    <property type="project" value="TreeGrafter"/>
</dbReference>
<evidence type="ECO:0000259" key="9">
    <source>
        <dbReference type="PROSITE" id="PS51755"/>
    </source>
</evidence>
<dbReference type="CDD" id="cd00383">
    <property type="entry name" value="trans_reg_C"/>
    <property type="match status" value="1"/>
</dbReference>
<dbReference type="PANTHER" id="PTHR48111">
    <property type="entry name" value="REGULATOR OF RPOS"/>
    <property type="match status" value="1"/>
</dbReference>
<dbReference type="Gene3D" id="3.40.50.2300">
    <property type="match status" value="1"/>
</dbReference>
<dbReference type="SMART" id="SM00862">
    <property type="entry name" value="Trans_reg_C"/>
    <property type="match status" value="1"/>
</dbReference>
<organism evidence="10 11">
    <name type="scientific">Candidatus Amesbacteria bacterium RIFCSPLOWO2_01_FULL_47_33</name>
    <dbReference type="NCBI Taxonomy" id="1797258"/>
    <lineage>
        <taxon>Bacteria</taxon>
        <taxon>Candidatus Amesiibacteriota</taxon>
    </lineage>
</organism>
<comment type="caution">
    <text evidence="10">The sequence shown here is derived from an EMBL/GenBank/DDBJ whole genome shotgun (WGS) entry which is preliminary data.</text>
</comment>
<feature type="modified residue" description="4-aspartylphosphate" evidence="6">
    <location>
        <position position="51"/>
    </location>
</feature>
<evidence type="ECO:0000256" key="5">
    <source>
        <dbReference type="ARBA" id="ARBA00023163"/>
    </source>
</evidence>
<evidence type="ECO:0000313" key="10">
    <source>
        <dbReference type="EMBL" id="OGC99901.1"/>
    </source>
</evidence>
<gene>
    <name evidence="10" type="ORF">A2972_04825</name>
</gene>
<keyword evidence="3" id="KW-0805">Transcription regulation</keyword>
<sequence length="222" mass="25171">MRILVVEDETKLANAVRRALQLQKYAVDIAYDGQSGLDLAVGESFDLIILDVMLPGIDGMEICRRIRREGIKTPVLMLTAKGRISDKITGLDTGADDYMVKPFSFEELFARIRALFRRSVQSPDPLLQVKDLTLDPVSFKVERSGKSIKLSSREFSILEYLIRRKNTVVTRDQILSHVWDYDSDVLPGTVEVHIKHLRDKLDTSFTVPLIKTIRGFGYEITG</sequence>
<evidence type="ECO:0000256" key="6">
    <source>
        <dbReference type="PROSITE-ProRule" id="PRU00169"/>
    </source>
</evidence>
<dbReference type="SUPFAM" id="SSF52172">
    <property type="entry name" value="CheY-like"/>
    <property type="match status" value="1"/>
</dbReference>
<dbReference type="InterPro" id="IPR039420">
    <property type="entry name" value="WalR-like"/>
</dbReference>
<proteinExistence type="predicted"/>
<evidence type="ECO:0000256" key="3">
    <source>
        <dbReference type="ARBA" id="ARBA00023015"/>
    </source>
</evidence>
<dbReference type="Gene3D" id="6.10.250.690">
    <property type="match status" value="1"/>
</dbReference>
<evidence type="ECO:0000313" key="11">
    <source>
        <dbReference type="Proteomes" id="UP000176822"/>
    </source>
</evidence>
<dbReference type="PROSITE" id="PS50110">
    <property type="entry name" value="RESPONSE_REGULATORY"/>
    <property type="match status" value="1"/>
</dbReference>
<reference evidence="10 11" key="1">
    <citation type="journal article" date="2016" name="Nat. Commun.">
        <title>Thousands of microbial genomes shed light on interconnected biogeochemical processes in an aquifer system.</title>
        <authorList>
            <person name="Anantharaman K."/>
            <person name="Brown C.T."/>
            <person name="Hug L.A."/>
            <person name="Sharon I."/>
            <person name="Castelle C.J."/>
            <person name="Probst A.J."/>
            <person name="Thomas B.C."/>
            <person name="Singh A."/>
            <person name="Wilkins M.J."/>
            <person name="Karaoz U."/>
            <person name="Brodie E.L."/>
            <person name="Williams K.H."/>
            <person name="Hubbard S.S."/>
            <person name="Banfield J.F."/>
        </authorList>
    </citation>
    <scope>NUCLEOTIDE SEQUENCE [LARGE SCALE GENOMIC DNA]</scope>
</reference>
<dbReference type="GO" id="GO:0006355">
    <property type="term" value="P:regulation of DNA-templated transcription"/>
    <property type="evidence" value="ECO:0007669"/>
    <property type="project" value="InterPro"/>
</dbReference>
<dbReference type="FunFam" id="1.10.10.10:FF:000005">
    <property type="entry name" value="Two-component system response regulator"/>
    <property type="match status" value="1"/>
</dbReference>
<feature type="domain" description="Response regulatory" evidence="8">
    <location>
        <begin position="2"/>
        <end position="116"/>
    </location>
</feature>
<dbReference type="SUPFAM" id="SSF46894">
    <property type="entry name" value="C-terminal effector domain of the bipartite response regulators"/>
    <property type="match status" value="1"/>
</dbReference>
<dbReference type="Pfam" id="PF00486">
    <property type="entry name" value="Trans_reg_C"/>
    <property type="match status" value="1"/>
</dbReference>
<evidence type="ECO:0000256" key="7">
    <source>
        <dbReference type="PROSITE-ProRule" id="PRU01091"/>
    </source>
</evidence>
<dbReference type="FunFam" id="3.40.50.2300:FF:000001">
    <property type="entry name" value="DNA-binding response regulator PhoB"/>
    <property type="match status" value="1"/>
</dbReference>
<keyword evidence="5" id="KW-0804">Transcription</keyword>
<dbReference type="InterPro" id="IPR001789">
    <property type="entry name" value="Sig_transdc_resp-reg_receiver"/>
</dbReference>
<dbReference type="PROSITE" id="PS51755">
    <property type="entry name" value="OMPR_PHOB"/>
    <property type="match status" value="1"/>
</dbReference>
<evidence type="ECO:0000259" key="8">
    <source>
        <dbReference type="PROSITE" id="PS50110"/>
    </source>
</evidence>
<dbReference type="Pfam" id="PF00072">
    <property type="entry name" value="Response_reg"/>
    <property type="match status" value="1"/>
</dbReference>
<dbReference type="PANTHER" id="PTHR48111:SF22">
    <property type="entry name" value="REGULATOR OF RPOS"/>
    <property type="match status" value="1"/>
</dbReference>
<feature type="domain" description="OmpR/PhoB-type" evidence="9">
    <location>
        <begin position="124"/>
        <end position="222"/>
    </location>
</feature>
<keyword evidence="2" id="KW-0902">Two-component regulatory system</keyword>
<evidence type="ECO:0000256" key="1">
    <source>
        <dbReference type="ARBA" id="ARBA00022553"/>
    </source>
</evidence>
<dbReference type="EMBL" id="MEXM01000048">
    <property type="protein sequence ID" value="OGC99901.1"/>
    <property type="molecule type" value="Genomic_DNA"/>
</dbReference>
<evidence type="ECO:0000256" key="4">
    <source>
        <dbReference type="ARBA" id="ARBA00023125"/>
    </source>
</evidence>
<dbReference type="GO" id="GO:0000976">
    <property type="term" value="F:transcription cis-regulatory region binding"/>
    <property type="evidence" value="ECO:0007669"/>
    <property type="project" value="TreeGrafter"/>
</dbReference>
<dbReference type="Proteomes" id="UP000176822">
    <property type="component" value="Unassembled WGS sequence"/>
</dbReference>
<feature type="DNA-binding region" description="OmpR/PhoB-type" evidence="7">
    <location>
        <begin position="124"/>
        <end position="222"/>
    </location>
</feature>
<evidence type="ECO:0000256" key="2">
    <source>
        <dbReference type="ARBA" id="ARBA00023012"/>
    </source>
</evidence>
<dbReference type="GO" id="GO:0032993">
    <property type="term" value="C:protein-DNA complex"/>
    <property type="evidence" value="ECO:0007669"/>
    <property type="project" value="TreeGrafter"/>
</dbReference>
<dbReference type="InterPro" id="IPR016032">
    <property type="entry name" value="Sig_transdc_resp-reg_C-effctor"/>
</dbReference>
<keyword evidence="4 7" id="KW-0238">DNA-binding</keyword>
<dbReference type="GO" id="GO:0005829">
    <property type="term" value="C:cytosol"/>
    <property type="evidence" value="ECO:0007669"/>
    <property type="project" value="TreeGrafter"/>
</dbReference>
<dbReference type="SMART" id="SM00448">
    <property type="entry name" value="REC"/>
    <property type="match status" value="1"/>
</dbReference>
<dbReference type="InterPro" id="IPR011006">
    <property type="entry name" value="CheY-like_superfamily"/>
</dbReference>
<keyword evidence="1 6" id="KW-0597">Phosphoprotein</keyword>
<name>A0A1F4Z0X7_9BACT</name>
<accession>A0A1F4Z0X7</accession>
<dbReference type="AlphaFoldDB" id="A0A1F4Z0X7"/>
<protein>
    <submittedName>
        <fullName evidence="10">DNA-binding response regulator</fullName>
    </submittedName>
</protein>
<dbReference type="Gene3D" id="1.10.10.10">
    <property type="entry name" value="Winged helix-like DNA-binding domain superfamily/Winged helix DNA-binding domain"/>
    <property type="match status" value="1"/>
</dbReference>
<dbReference type="InterPro" id="IPR001867">
    <property type="entry name" value="OmpR/PhoB-type_DNA-bd"/>
</dbReference>